<organism evidence="3 4">
    <name type="scientific">Phytoactinopolyspora alkaliphila</name>
    <dbReference type="NCBI Taxonomy" id="1783498"/>
    <lineage>
        <taxon>Bacteria</taxon>
        <taxon>Bacillati</taxon>
        <taxon>Actinomycetota</taxon>
        <taxon>Actinomycetes</taxon>
        <taxon>Jiangellales</taxon>
        <taxon>Jiangellaceae</taxon>
        <taxon>Phytoactinopolyspora</taxon>
    </lineage>
</organism>
<evidence type="ECO:0000313" key="3">
    <source>
        <dbReference type="EMBL" id="NED95156.1"/>
    </source>
</evidence>
<dbReference type="SUPFAM" id="SSF51679">
    <property type="entry name" value="Bacterial luciferase-like"/>
    <property type="match status" value="1"/>
</dbReference>
<gene>
    <name evidence="3" type="ORF">G1H11_07490</name>
</gene>
<evidence type="ECO:0000256" key="1">
    <source>
        <dbReference type="ARBA" id="ARBA00023002"/>
    </source>
</evidence>
<dbReference type="Proteomes" id="UP000469185">
    <property type="component" value="Unassembled WGS sequence"/>
</dbReference>
<dbReference type="InterPro" id="IPR050564">
    <property type="entry name" value="F420-G6PD/mer"/>
</dbReference>
<dbReference type="InterPro" id="IPR011251">
    <property type="entry name" value="Luciferase-like_dom"/>
</dbReference>
<dbReference type="GO" id="GO:0016705">
    <property type="term" value="F:oxidoreductase activity, acting on paired donors, with incorporation or reduction of molecular oxygen"/>
    <property type="evidence" value="ECO:0007669"/>
    <property type="project" value="InterPro"/>
</dbReference>
<reference evidence="3 4" key="1">
    <citation type="submission" date="2020-02" db="EMBL/GenBank/DDBJ databases">
        <authorList>
            <person name="Li X.-J."/>
            <person name="Feng X.-M."/>
        </authorList>
    </citation>
    <scope>NUCLEOTIDE SEQUENCE [LARGE SCALE GENOMIC DNA]</scope>
    <source>
        <strain evidence="3 4">CGMCC 4.7225</strain>
    </source>
</reference>
<keyword evidence="4" id="KW-1185">Reference proteome</keyword>
<dbReference type="AlphaFoldDB" id="A0A6N9YJG6"/>
<accession>A0A6N9YJG6</accession>
<evidence type="ECO:0000313" key="4">
    <source>
        <dbReference type="Proteomes" id="UP000469185"/>
    </source>
</evidence>
<comment type="caution">
    <text evidence="3">The sequence shown here is derived from an EMBL/GenBank/DDBJ whole genome shotgun (WGS) entry which is preliminary data.</text>
</comment>
<dbReference type="InterPro" id="IPR036661">
    <property type="entry name" value="Luciferase-like_sf"/>
</dbReference>
<dbReference type="Pfam" id="PF00296">
    <property type="entry name" value="Bac_luciferase"/>
    <property type="match status" value="1"/>
</dbReference>
<sequence length="309" mass="33041">MCFDRTFPASLVVDLARRLDAGADQLWVIEDCFYTAGASLAASALAVSERLTVGIGILPAVARTAAVTAMEIATLCALAPGRVLPGIGHGVQSWMGQMGVRPESPLTALEEVMDAVRRLLDGERVTVHGTYVTLDDVQLHHPPADVPPLLAGVRGPKSMALAGRVAGGVVLAEPASPTYVRWALDQAGRPDQFHTAVFSVLCVERERRAAYTIMAPWLASLLDNPTVGITTLPFYQELIERYRQHGNEGLASMPAEWWTEIAPIGTMDDAIEHVSALEAAGVDSIGLFPAPDVEIAMSQVEDVLEIAAR</sequence>
<dbReference type="CDD" id="cd01097">
    <property type="entry name" value="Tetrahydromethanopterin_reductase"/>
    <property type="match status" value="1"/>
</dbReference>
<evidence type="ECO:0000259" key="2">
    <source>
        <dbReference type="Pfam" id="PF00296"/>
    </source>
</evidence>
<dbReference type="PANTHER" id="PTHR43244:SF1">
    <property type="entry name" value="5,10-METHYLENETETRAHYDROMETHANOPTERIN REDUCTASE"/>
    <property type="match status" value="1"/>
</dbReference>
<proteinExistence type="predicted"/>
<dbReference type="PANTHER" id="PTHR43244">
    <property type="match status" value="1"/>
</dbReference>
<name>A0A6N9YJG6_9ACTN</name>
<keyword evidence="1" id="KW-0560">Oxidoreductase</keyword>
<dbReference type="EMBL" id="JAAGOB010000003">
    <property type="protein sequence ID" value="NED95156.1"/>
    <property type="molecule type" value="Genomic_DNA"/>
</dbReference>
<dbReference type="Gene3D" id="3.20.20.30">
    <property type="entry name" value="Luciferase-like domain"/>
    <property type="match status" value="1"/>
</dbReference>
<feature type="domain" description="Luciferase-like" evidence="2">
    <location>
        <begin position="12"/>
        <end position="283"/>
    </location>
</feature>
<protein>
    <submittedName>
        <fullName evidence="3">LLM class flavin-dependent oxidoreductase</fullName>
    </submittedName>
</protein>